<dbReference type="EMBL" id="GBRH01238898">
    <property type="protein sequence ID" value="JAD58997.1"/>
    <property type="molecule type" value="Transcribed_RNA"/>
</dbReference>
<sequence length="36" mass="3994">MLHQLSNHLTHKLWATCATHPLKLLITMRSGLGRGG</sequence>
<reference evidence="1" key="1">
    <citation type="submission" date="2014-09" db="EMBL/GenBank/DDBJ databases">
        <authorList>
            <person name="Magalhaes I.L.F."/>
            <person name="Oliveira U."/>
            <person name="Santos F.R."/>
            <person name="Vidigal T.H.D.A."/>
            <person name="Brescovit A.D."/>
            <person name="Santos A.J."/>
        </authorList>
    </citation>
    <scope>NUCLEOTIDE SEQUENCE</scope>
    <source>
        <tissue evidence="1">Shoot tissue taken approximately 20 cm above the soil surface</tissue>
    </source>
</reference>
<accession>A0A0A9BI78</accession>
<reference evidence="1" key="2">
    <citation type="journal article" date="2015" name="Data Brief">
        <title>Shoot transcriptome of the giant reed, Arundo donax.</title>
        <authorList>
            <person name="Barrero R.A."/>
            <person name="Guerrero F.D."/>
            <person name="Moolhuijzen P."/>
            <person name="Goolsby J.A."/>
            <person name="Tidwell J."/>
            <person name="Bellgard S.E."/>
            <person name="Bellgard M.I."/>
        </authorList>
    </citation>
    <scope>NUCLEOTIDE SEQUENCE</scope>
    <source>
        <tissue evidence="1">Shoot tissue taken approximately 20 cm above the soil surface</tissue>
    </source>
</reference>
<organism evidence="1">
    <name type="scientific">Arundo donax</name>
    <name type="common">Giant reed</name>
    <name type="synonym">Donax arundinaceus</name>
    <dbReference type="NCBI Taxonomy" id="35708"/>
    <lineage>
        <taxon>Eukaryota</taxon>
        <taxon>Viridiplantae</taxon>
        <taxon>Streptophyta</taxon>
        <taxon>Embryophyta</taxon>
        <taxon>Tracheophyta</taxon>
        <taxon>Spermatophyta</taxon>
        <taxon>Magnoliopsida</taxon>
        <taxon>Liliopsida</taxon>
        <taxon>Poales</taxon>
        <taxon>Poaceae</taxon>
        <taxon>PACMAD clade</taxon>
        <taxon>Arundinoideae</taxon>
        <taxon>Arundineae</taxon>
        <taxon>Arundo</taxon>
    </lineage>
</organism>
<proteinExistence type="predicted"/>
<protein>
    <submittedName>
        <fullName evidence="1">Uncharacterized protein</fullName>
    </submittedName>
</protein>
<name>A0A0A9BI78_ARUDO</name>
<dbReference type="AlphaFoldDB" id="A0A0A9BI78"/>
<evidence type="ECO:0000313" key="1">
    <source>
        <dbReference type="EMBL" id="JAD58997.1"/>
    </source>
</evidence>